<feature type="compositionally biased region" description="Polar residues" evidence="1">
    <location>
        <begin position="102"/>
        <end position="111"/>
    </location>
</feature>
<gene>
    <name evidence="2" type="ORF">CTEN210_03501</name>
</gene>
<evidence type="ECO:0000313" key="3">
    <source>
        <dbReference type="Proteomes" id="UP001054902"/>
    </source>
</evidence>
<comment type="caution">
    <text evidence="2">The sequence shown here is derived from an EMBL/GenBank/DDBJ whole genome shotgun (WGS) entry which is preliminary data.</text>
</comment>
<feature type="region of interest" description="Disordered" evidence="1">
    <location>
        <begin position="98"/>
        <end position="118"/>
    </location>
</feature>
<dbReference type="AlphaFoldDB" id="A0AAD3H1N8"/>
<reference evidence="2 3" key="1">
    <citation type="journal article" date="2021" name="Sci. Rep.">
        <title>The genome of the diatom Chaetoceros tenuissimus carries an ancient integrated fragment of an extant virus.</title>
        <authorList>
            <person name="Hongo Y."/>
            <person name="Kimura K."/>
            <person name="Takaki Y."/>
            <person name="Yoshida Y."/>
            <person name="Baba S."/>
            <person name="Kobayashi G."/>
            <person name="Nagasaki K."/>
            <person name="Hano T."/>
            <person name="Tomaru Y."/>
        </authorList>
    </citation>
    <scope>NUCLEOTIDE SEQUENCE [LARGE SCALE GENOMIC DNA]</scope>
    <source>
        <strain evidence="2 3">NIES-3715</strain>
    </source>
</reference>
<dbReference type="Proteomes" id="UP001054902">
    <property type="component" value="Unassembled WGS sequence"/>
</dbReference>
<evidence type="ECO:0000313" key="2">
    <source>
        <dbReference type="EMBL" id="GFH47026.1"/>
    </source>
</evidence>
<organism evidence="2 3">
    <name type="scientific">Chaetoceros tenuissimus</name>
    <dbReference type="NCBI Taxonomy" id="426638"/>
    <lineage>
        <taxon>Eukaryota</taxon>
        <taxon>Sar</taxon>
        <taxon>Stramenopiles</taxon>
        <taxon>Ochrophyta</taxon>
        <taxon>Bacillariophyta</taxon>
        <taxon>Coscinodiscophyceae</taxon>
        <taxon>Chaetocerotophycidae</taxon>
        <taxon>Chaetocerotales</taxon>
        <taxon>Chaetocerotaceae</taxon>
        <taxon>Chaetoceros</taxon>
    </lineage>
</organism>
<name>A0AAD3H1N8_9STRA</name>
<protein>
    <submittedName>
        <fullName evidence="2">Uncharacterized protein</fullName>
    </submittedName>
</protein>
<dbReference type="EMBL" id="BLLK01000022">
    <property type="protein sequence ID" value="GFH47026.1"/>
    <property type="molecule type" value="Genomic_DNA"/>
</dbReference>
<accession>A0AAD3H1N8</accession>
<evidence type="ECO:0000256" key="1">
    <source>
        <dbReference type="SAM" id="MobiDB-lite"/>
    </source>
</evidence>
<proteinExistence type="predicted"/>
<sequence length="302" mass="34468">MLHTWKVTNGVFLVGAIVASLHFVHVFAFPNSSLVFSGKKVKKTFPSLPFYEYTATTRTDFRIFMSSNDDDKPTAIGKNDAPRYRSNLQKLIEFSRLKEENPSSQQQTKPNKGSKYKQIESNEEISFPPNQQEEKIDAFLRGEYLVEESTAAISSNAAMPNSQLSPAETVTSALYAIRDLDFPQKSFGAAIFSKFLTPLSRSDRWGSKSNSITEWKQLLRKSLTPNMLASNIRNSDIYSILLNWQSIDVTQGVLEQGDNISFVSVCFYFEETEPVIFQFTLRKVRNMWLIDSADTKKEWFIE</sequence>
<keyword evidence="3" id="KW-1185">Reference proteome</keyword>